<name>A0A402CEV2_RHOWR</name>
<gene>
    <name evidence="6" type="ORF">Rhow_006071</name>
</gene>
<evidence type="ECO:0000256" key="3">
    <source>
        <dbReference type="ARBA" id="ARBA00023163"/>
    </source>
</evidence>
<comment type="caution">
    <text evidence="6">The sequence shown here is derived from an EMBL/GenBank/DDBJ whole genome shotgun (WGS) entry which is preliminary data.</text>
</comment>
<keyword evidence="2" id="KW-0238">DNA-binding</keyword>
<dbReference type="GO" id="GO:0003677">
    <property type="term" value="F:DNA binding"/>
    <property type="evidence" value="ECO:0007669"/>
    <property type="project" value="UniProtKB-KW"/>
</dbReference>
<dbReference type="Pfam" id="PF07729">
    <property type="entry name" value="FCD"/>
    <property type="match status" value="1"/>
</dbReference>
<protein>
    <recommendedName>
        <fullName evidence="5">GntR C-terminal domain-containing protein</fullName>
    </recommendedName>
</protein>
<organism evidence="6 7">
    <name type="scientific">Rhodococcus wratislaviensis</name>
    <name type="common">Tsukamurella wratislaviensis</name>
    <dbReference type="NCBI Taxonomy" id="44752"/>
    <lineage>
        <taxon>Bacteria</taxon>
        <taxon>Bacillati</taxon>
        <taxon>Actinomycetota</taxon>
        <taxon>Actinomycetes</taxon>
        <taxon>Mycobacteriales</taxon>
        <taxon>Nocardiaceae</taxon>
        <taxon>Rhodococcus</taxon>
    </lineage>
</organism>
<sequence length="133" mass="14793">MAAASATPEQKQQLLSAAEHPGTDAVPHSVDFHRALGLATNNRFMGTILTAVYEVLEWQTKTQKLSTKERWETDAAHRAIAESIEQDNAERAAHQMSVHLEEFKEVLRKQGRLTEAIIPKPTADTSPQGSAWY</sequence>
<reference evidence="6 7" key="1">
    <citation type="submission" date="2018-11" db="EMBL/GenBank/DDBJ databases">
        <title>Microbial catabolism of amino acid.</title>
        <authorList>
            <person name="Hibi M."/>
            <person name="Ogawa J."/>
        </authorList>
    </citation>
    <scope>NUCLEOTIDE SEQUENCE [LARGE SCALE GENOMIC DNA]</scope>
    <source>
        <strain evidence="6 7">C31-06</strain>
    </source>
</reference>
<dbReference type="Gene3D" id="1.20.120.530">
    <property type="entry name" value="GntR ligand-binding domain-like"/>
    <property type="match status" value="1"/>
</dbReference>
<dbReference type="SUPFAM" id="SSF48008">
    <property type="entry name" value="GntR ligand-binding domain-like"/>
    <property type="match status" value="1"/>
</dbReference>
<evidence type="ECO:0000313" key="7">
    <source>
        <dbReference type="Proteomes" id="UP000287519"/>
    </source>
</evidence>
<dbReference type="InterPro" id="IPR011711">
    <property type="entry name" value="GntR_C"/>
</dbReference>
<dbReference type="AlphaFoldDB" id="A0A402CEV2"/>
<evidence type="ECO:0000256" key="1">
    <source>
        <dbReference type="ARBA" id="ARBA00023015"/>
    </source>
</evidence>
<keyword evidence="7" id="KW-1185">Reference proteome</keyword>
<dbReference type="InterPro" id="IPR008920">
    <property type="entry name" value="TF_FadR/GntR_C"/>
</dbReference>
<keyword evidence="1" id="KW-0805">Transcription regulation</keyword>
<feature type="domain" description="GntR C-terminal" evidence="5">
    <location>
        <begin position="2"/>
        <end position="101"/>
    </location>
</feature>
<dbReference type="Proteomes" id="UP000287519">
    <property type="component" value="Unassembled WGS sequence"/>
</dbReference>
<keyword evidence="3" id="KW-0804">Transcription</keyword>
<accession>A0A402CEV2</accession>
<evidence type="ECO:0000259" key="5">
    <source>
        <dbReference type="Pfam" id="PF07729"/>
    </source>
</evidence>
<dbReference type="EMBL" id="BHYM01000050">
    <property type="protein sequence ID" value="GCE42132.1"/>
    <property type="molecule type" value="Genomic_DNA"/>
</dbReference>
<evidence type="ECO:0000256" key="4">
    <source>
        <dbReference type="SAM" id="MobiDB-lite"/>
    </source>
</evidence>
<evidence type="ECO:0000256" key="2">
    <source>
        <dbReference type="ARBA" id="ARBA00023125"/>
    </source>
</evidence>
<feature type="region of interest" description="Disordered" evidence="4">
    <location>
        <begin position="1"/>
        <end position="23"/>
    </location>
</feature>
<evidence type="ECO:0000313" key="6">
    <source>
        <dbReference type="EMBL" id="GCE42132.1"/>
    </source>
</evidence>
<proteinExistence type="predicted"/>